<reference evidence="4" key="1">
    <citation type="submission" date="2023-06" db="EMBL/GenBank/DDBJ databases">
        <authorList>
            <person name="Delattre M."/>
        </authorList>
    </citation>
    <scope>NUCLEOTIDE SEQUENCE</scope>
    <source>
        <strain evidence="4">AF72</strain>
    </source>
</reference>
<dbReference type="PROSITE" id="PS50157">
    <property type="entry name" value="ZINC_FINGER_C2H2_2"/>
    <property type="match status" value="1"/>
</dbReference>
<evidence type="ECO:0000313" key="4">
    <source>
        <dbReference type="EMBL" id="CAJ0577917.1"/>
    </source>
</evidence>
<keyword evidence="1" id="KW-0863">Zinc-finger</keyword>
<feature type="domain" description="C2H2-type" evidence="3">
    <location>
        <begin position="261"/>
        <end position="289"/>
    </location>
</feature>
<name>A0AA36D137_9BILA</name>
<evidence type="ECO:0000313" key="5">
    <source>
        <dbReference type="Proteomes" id="UP001177023"/>
    </source>
</evidence>
<feature type="compositionally biased region" description="Low complexity" evidence="2">
    <location>
        <begin position="80"/>
        <end position="92"/>
    </location>
</feature>
<dbReference type="AlphaFoldDB" id="A0AA36D137"/>
<dbReference type="PROSITE" id="PS00028">
    <property type="entry name" value="ZINC_FINGER_C2H2_1"/>
    <property type="match status" value="1"/>
</dbReference>
<dbReference type="SUPFAM" id="SSF57667">
    <property type="entry name" value="beta-beta-alpha zinc fingers"/>
    <property type="match status" value="1"/>
</dbReference>
<feature type="non-terminal residue" evidence="4">
    <location>
        <position position="342"/>
    </location>
</feature>
<dbReference type="Proteomes" id="UP001177023">
    <property type="component" value="Unassembled WGS sequence"/>
</dbReference>
<proteinExistence type="predicted"/>
<dbReference type="Gene3D" id="3.30.160.60">
    <property type="entry name" value="Classic Zinc Finger"/>
    <property type="match status" value="1"/>
</dbReference>
<evidence type="ECO:0000259" key="3">
    <source>
        <dbReference type="PROSITE" id="PS50157"/>
    </source>
</evidence>
<dbReference type="GO" id="GO:0008270">
    <property type="term" value="F:zinc ion binding"/>
    <property type="evidence" value="ECO:0007669"/>
    <property type="project" value="UniProtKB-KW"/>
</dbReference>
<dbReference type="SMART" id="SM00355">
    <property type="entry name" value="ZnF_C2H2"/>
    <property type="match status" value="2"/>
</dbReference>
<comment type="caution">
    <text evidence="4">The sequence shown here is derived from an EMBL/GenBank/DDBJ whole genome shotgun (WGS) entry which is preliminary data.</text>
</comment>
<gene>
    <name evidence="4" type="ORF">MSPICULIGERA_LOCUS16181</name>
</gene>
<feature type="region of interest" description="Disordered" evidence="2">
    <location>
        <begin position="77"/>
        <end position="150"/>
    </location>
</feature>
<dbReference type="InterPro" id="IPR013087">
    <property type="entry name" value="Znf_C2H2_type"/>
</dbReference>
<accession>A0AA36D137</accession>
<sequence length="342" mass="37089">MDLSTTAIADWQDPCTLMDVIALSQALALSHNPVQPNFAIIRLPKGCNVPSLYALLCQFGFADVKFSERAEGWQDSIGYSTPTASSSSTVPPLRDTPQNGTPLMTPPTRLSNSSTGGGNNETWGSEETTSPVEQKADILRSPPTPQRPQTLPEALVQALSQPTGLQSTPMETPTTTTTALTTPAHSSLELDGMASTSTVEEIVKSVLSLHKNSLANMRTTARHSNATSNGYARCHQCSRLLSTTSGSLISHAISHYPVKRFGCPHCGSQFFKKSMYLDHVKSAHPDEKAIEPVDLRTENRDPANDAIRSEWRRVALECFPSHSHLFKSAKTPTSTQRSTSID</sequence>
<keyword evidence="5" id="KW-1185">Reference proteome</keyword>
<keyword evidence="1" id="KW-0862">Zinc</keyword>
<dbReference type="InterPro" id="IPR036236">
    <property type="entry name" value="Znf_C2H2_sf"/>
</dbReference>
<keyword evidence="1" id="KW-0479">Metal-binding</keyword>
<organism evidence="4 5">
    <name type="scientific">Mesorhabditis spiculigera</name>
    <dbReference type="NCBI Taxonomy" id="96644"/>
    <lineage>
        <taxon>Eukaryota</taxon>
        <taxon>Metazoa</taxon>
        <taxon>Ecdysozoa</taxon>
        <taxon>Nematoda</taxon>
        <taxon>Chromadorea</taxon>
        <taxon>Rhabditida</taxon>
        <taxon>Rhabditina</taxon>
        <taxon>Rhabditomorpha</taxon>
        <taxon>Rhabditoidea</taxon>
        <taxon>Rhabditidae</taxon>
        <taxon>Mesorhabditinae</taxon>
        <taxon>Mesorhabditis</taxon>
    </lineage>
</organism>
<evidence type="ECO:0000256" key="2">
    <source>
        <dbReference type="SAM" id="MobiDB-lite"/>
    </source>
</evidence>
<dbReference type="EMBL" id="CATQJA010002652">
    <property type="protein sequence ID" value="CAJ0577917.1"/>
    <property type="molecule type" value="Genomic_DNA"/>
</dbReference>
<protein>
    <recommendedName>
        <fullName evidence="3">C2H2-type domain-containing protein</fullName>
    </recommendedName>
</protein>
<feature type="compositionally biased region" description="Polar residues" evidence="2">
    <location>
        <begin position="96"/>
        <end position="132"/>
    </location>
</feature>
<evidence type="ECO:0000256" key="1">
    <source>
        <dbReference type="PROSITE-ProRule" id="PRU00042"/>
    </source>
</evidence>